<protein>
    <recommendedName>
        <fullName evidence="3">Type I phosphodiesterase/nucleotide pyrophosphatase</fullName>
    </recommendedName>
</protein>
<dbReference type="PANTHER" id="PTHR10151">
    <property type="entry name" value="ECTONUCLEOTIDE PYROPHOSPHATASE/PHOSPHODIESTERASE"/>
    <property type="match status" value="1"/>
</dbReference>
<dbReference type="RefSeq" id="WP_166524516.1">
    <property type="nucleotide sequence ID" value="NZ_JAAABI010000006.1"/>
</dbReference>
<dbReference type="PANTHER" id="PTHR10151:SF120">
    <property type="entry name" value="BIS(5'-ADENOSYL)-TRIPHOSPHATASE"/>
    <property type="match status" value="1"/>
</dbReference>
<dbReference type="Proteomes" id="UP000667650">
    <property type="component" value="Unassembled WGS sequence"/>
</dbReference>
<keyword evidence="2" id="KW-1185">Reference proteome</keyword>
<evidence type="ECO:0000313" key="2">
    <source>
        <dbReference type="Proteomes" id="UP000667650"/>
    </source>
</evidence>
<dbReference type="InterPro" id="IPR002591">
    <property type="entry name" value="Phosphodiest/P_Trfase"/>
</dbReference>
<dbReference type="GO" id="GO:0016787">
    <property type="term" value="F:hydrolase activity"/>
    <property type="evidence" value="ECO:0007669"/>
    <property type="project" value="UniProtKB-ARBA"/>
</dbReference>
<dbReference type="Pfam" id="PF01663">
    <property type="entry name" value="Phosphodiest"/>
    <property type="match status" value="1"/>
</dbReference>
<dbReference type="Gene3D" id="3.40.720.10">
    <property type="entry name" value="Alkaline Phosphatase, subunit A"/>
    <property type="match status" value="1"/>
</dbReference>
<accession>A0A964TDU7</accession>
<dbReference type="AlphaFoldDB" id="A0A964TDU7"/>
<evidence type="ECO:0008006" key="3">
    <source>
        <dbReference type="Google" id="ProtNLM"/>
    </source>
</evidence>
<evidence type="ECO:0000313" key="1">
    <source>
        <dbReference type="EMBL" id="NAY93105.1"/>
    </source>
</evidence>
<comment type="caution">
    <text evidence="1">The sequence shown here is derived from an EMBL/GenBank/DDBJ whole genome shotgun (WGS) entry which is preliminary data.</text>
</comment>
<dbReference type="InterPro" id="IPR017850">
    <property type="entry name" value="Alkaline_phosphatase_core_sf"/>
</dbReference>
<dbReference type="SUPFAM" id="SSF53649">
    <property type="entry name" value="Alkaline phosphatase-like"/>
    <property type="match status" value="1"/>
</dbReference>
<gene>
    <name evidence="1" type="ORF">GTQ34_14395</name>
</gene>
<name>A0A964TDU7_9FLAO</name>
<reference evidence="1" key="1">
    <citation type="submission" date="2020-01" db="EMBL/GenBank/DDBJ databases">
        <title>Muricauda ochracea sp. nov., isolated from a tidal flat of Garorim bay in Korea.</title>
        <authorList>
            <person name="Kim D."/>
            <person name="Yoo Y."/>
            <person name="Kim J.-J."/>
        </authorList>
    </citation>
    <scope>NUCLEOTIDE SEQUENCE</scope>
    <source>
        <strain evidence="1">JGD-17</strain>
    </source>
</reference>
<sequence>MSVHQLTLFLFFILSTNPLMGQVDYRASWLMVKKNSGAPTSQDTTIINIVIKNDKMKFQRLNERKAVYDGTVQSDGSFTVSYVYPTVGDVPDLSDSLNPRNPEILELFTKQENKLAFTGVFRPLGESEIQWRRPNFDLQTKLRKDDDIVTDYVLIPNPRISIGNGNGQQINLTANFSNPFPEVIIDDGSIHIEQLSNNSLSLSFSATITDFLDDVVENDAELKGIYLEYLDPSSQDFQISRRLNFNKSPSKPTKWRPYAHNYKISVQNELVPVFGEETSVNVRAVNALGNETSASIVLLASGEKNNSEISNDPSFEPVRFKHQKFEVSNGIGSGYNNPVQINVTKSNFVRSVGDQIDADSIVFAGKYLNMIPNPSPNKPNEFNLEAPIIGLDSIPETLNDVPNLFSINDFQNYTLKYNDVERELHWNFTANSPANIYTYALGLTYNHLVGSTLFFNHDITEVLGIFDEREPNKKIIDGKNITVNTIQRRALTFKQLRFTIPFEKSLIGKTVFIKARIKRKGAANNSARTEALGAFKIGTLKTIIIGVDGFAYQSAFNLINNQNSWANGFQKAFNWLRNDDAIKEKVLSAIPTITWCNWTGIYSGNPPREHGIIGNSYIGFNSSFRLINLAQSFGAVSSGFNEDAYESGGSLFNDISSVYPIDRTKKLKVYTAFPWYNKVDDEKVDISSYGYIKSFLLYLGKTIKNIFVSFEFSFSGFDLFAHSPDGARTLDKTTSDVFTNNIANKLLASRSNPIDVVSLYFPGPDNMAHYLGDEAPEDFEPPYHFEKGLTINTGDYHDGPKLPEVSRPLKAIEEHATIVTDFYFRKNYGFLYNNGLQYSTMFVLSADHGLHAYINEPDDSFNVLPEDIVVPLTKHIETFFSNPINRPLFTDYKKELQPINPNVTEFANSGIVQYSPNGGMGHIYTRTRSPRMNNILAKECAKFLFLASTGKGKQYQIQSQKLGPKKNRANNGRLDNGAFGAKPAIFIKACASNVDCNDRHMGKYRWVKDVSSLNSDITFGTIDEYLRASGHQNDWPDFEARLEELNDKSTTSRSGDVVVFTDGAMGYLTVNSGDQYNGWHGGATESESYIPMFINIPGKVVDEKFIKNGFDRAKADWLRLSPKSKFMRNWHLSRVLSKIYSEIPRK</sequence>
<organism evidence="1 2">
    <name type="scientific">Flagellimonas ochracea</name>
    <dbReference type="NCBI Taxonomy" id="2696472"/>
    <lineage>
        <taxon>Bacteria</taxon>
        <taxon>Pseudomonadati</taxon>
        <taxon>Bacteroidota</taxon>
        <taxon>Flavobacteriia</taxon>
        <taxon>Flavobacteriales</taxon>
        <taxon>Flavobacteriaceae</taxon>
        <taxon>Flagellimonas</taxon>
    </lineage>
</organism>
<proteinExistence type="predicted"/>
<dbReference type="EMBL" id="JAAABI010000006">
    <property type="protein sequence ID" value="NAY93105.1"/>
    <property type="molecule type" value="Genomic_DNA"/>
</dbReference>